<evidence type="ECO:0000256" key="1">
    <source>
        <dbReference type="SAM" id="Coils"/>
    </source>
</evidence>
<name>A0A4Y2LLW5_ARAVE</name>
<organism evidence="2 3">
    <name type="scientific">Araneus ventricosus</name>
    <name type="common">Orbweaver spider</name>
    <name type="synonym">Epeira ventricosa</name>
    <dbReference type="NCBI Taxonomy" id="182803"/>
    <lineage>
        <taxon>Eukaryota</taxon>
        <taxon>Metazoa</taxon>
        <taxon>Ecdysozoa</taxon>
        <taxon>Arthropoda</taxon>
        <taxon>Chelicerata</taxon>
        <taxon>Arachnida</taxon>
        <taxon>Araneae</taxon>
        <taxon>Araneomorphae</taxon>
        <taxon>Entelegynae</taxon>
        <taxon>Araneoidea</taxon>
        <taxon>Araneidae</taxon>
        <taxon>Araneus</taxon>
    </lineage>
</organism>
<comment type="caution">
    <text evidence="2">The sequence shown here is derived from an EMBL/GenBank/DDBJ whole genome shotgun (WGS) entry which is preliminary data.</text>
</comment>
<keyword evidence="3" id="KW-1185">Reference proteome</keyword>
<reference evidence="2 3" key="1">
    <citation type="journal article" date="2019" name="Sci. Rep.">
        <title>Orb-weaving spider Araneus ventricosus genome elucidates the spidroin gene catalogue.</title>
        <authorList>
            <person name="Kono N."/>
            <person name="Nakamura H."/>
            <person name="Ohtoshi R."/>
            <person name="Moran D.A.P."/>
            <person name="Shinohara A."/>
            <person name="Yoshida Y."/>
            <person name="Fujiwara M."/>
            <person name="Mori M."/>
            <person name="Tomita M."/>
            <person name="Arakawa K."/>
        </authorList>
    </citation>
    <scope>NUCLEOTIDE SEQUENCE [LARGE SCALE GENOMIC DNA]</scope>
</reference>
<keyword evidence="1" id="KW-0175">Coiled coil</keyword>
<dbReference type="Gene3D" id="3.60.10.10">
    <property type="entry name" value="Endonuclease/exonuclease/phosphatase"/>
    <property type="match status" value="1"/>
</dbReference>
<feature type="coiled-coil region" evidence="1">
    <location>
        <begin position="226"/>
        <end position="272"/>
    </location>
</feature>
<dbReference type="InterPro" id="IPR036691">
    <property type="entry name" value="Endo/exonu/phosph_ase_sf"/>
</dbReference>
<protein>
    <recommendedName>
        <fullName evidence="4">Endonuclease/exonuclease/phosphatase domain-containing protein</fullName>
    </recommendedName>
</protein>
<dbReference type="OrthoDB" id="6437148at2759"/>
<evidence type="ECO:0000313" key="3">
    <source>
        <dbReference type="Proteomes" id="UP000499080"/>
    </source>
</evidence>
<dbReference type="EMBL" id="BGPR01006024">
    <property type="protein sequence ID" value="GBN15429.1"/>
    <property type="molecule type" value="Genomic_DNA"/>
</dbReference>
<proteinExistence type="predicted"/>
<evidence type="ECO:0000313" key="2">
    <source>
        <dbReference type="EMBL" id="GBN15429.1"/>
    </source>
</evidence>
<gene>
    <name evidence="2" type="ORF">AVEN_258720_1</name>
</gene>
<dbReference type="PANTHER" id="PTHR19446">
    <property type="entry name" value="REVERSE TRANSCRIPTASES"/>
    <property type="match status" value="1"/>
</dbReference>
<dbReference type="Proteomes" id="UP000499080">
    <property type="component" value="Unassembled WGS sequence"/>
</dbReference>
<sequence length="418" mass="48137">MDKLLKTGTLKRSASRNEIRTTDLAAMEITVDQQDDNHELQRTTDWPVQKLGKEKIVEGSKICVAQDLLQEQSCILLQPVVCRLYRSVGKYRSLDALPTFQRNSSVGWPDLTLCSQSLIDSSINWEVLEEISLSDHRYIETAIASTVANQFYKRYKTRHGNHLRFLNILGKEIYHLERKIKAARNSGELNNATIELQTLIINAWNKSFKIKKQLLITKPNWWTEQLEIHKKKVRALRRRAQRALEIERQARYQVFKKEKAKYKRHIKKARNMGWRKFCSAASHPYGKQYKAAFRKSVFPSQIPYLINGDPKGSLQEAAQNILEQIFLSPAIPTNYNLTTSTQPPDPPFSPQEISAVIEHLPSGKAPGIDGIDNLLIKIIHKRFNNIFPTFFNKCLHLSCFPDSLKIGNIILFQKGEKD</sequence>
<dbReference type="AlphaFoldDB" id="A0A4Y2LLW5"/>
<dbReference type="SUPFAM" id="SSF56219">
    <property type="entry name" value="DNase I-like"/>
    <property type="match status" value="1"/>
</dbReference>
<evidence type="ECO:0008006" key="4">
    <source>
        <dbReference type="Google" id="ProtNLM"/>
    </source>
</evidence>
<accession>A0A4Y2LLW5</accession>